<evidence type="ECO:0000256" key="3">
    <source>
        <dbReference type="ARBA" id="ARBA00023125"/>
    </source>
</evidence>
<name>I0H6V0_ACTM4</name>
<dbReference type="EMBL" id="AP012319">
    <property type="protein sequence ID" value="BAL88737.1"/>
    <property type="molecule type" value="Genomic_DNA"/>
</dbReference>
<dbReference type="InterPro" id="IPR005119">
    <property type="entry name" value="LysR_subst-bd"/>
</dbReference>
<dbReference type="InterPro" id="IPR000847">
    <property type="entry name" value="LysR_HTH_N"/>
</dbReference>
<dbReference type="SUPFAM" id="SSF53850">
    <property type="entry name" value="Periplasmic binding protein-like II"/>
    <property type="match status" value="1"/>
</dbReference>
<dbReference type="PANTHER" id="PTHR30419:SF8">
    <property type="entry name" value="NITROGEN ASSIMILATION TRANSCRIPTIONAL ACTIVATOR-RELATED"/>
    <property type="match status" value="1"/>
</dbReference>
<organism evidence="6 7">
    <name type="scientific">Actinoplanes missouriensis (strain ATCC 14538 / DSM 43046 / CBS 188.64 / JCM 3121 / NBRC 102363 / NCIMB 12654 / NRRL B-3342 / UNCC 431)</name>
    <dbReference type="NCBI Taxonomy" id="512565"/>
    <lineage>
        <taxon>Bacteria</taxon>
        <taxon>Bacillati</taxon>
        <taxon>Actinomycetota</taxon>
        <taxon>Actinomycetes</taxon>
        <taxon>Micromonosporales</taxon>
        <taxon>Micromonosporaceae</taxon>
        <taxon>Actinoplanes</taxon>
    </lineage>
</organism>
<dbReference type="PANTHER" id="PTHR30419">
    <property type="entry name" value="HTH-TYPE TRANSCRIPTIONAL REGULATOR YBHD"/>
    <property type="match status" value="1"/>
</dbReference>
<dbReference type="GO" id="GO:0005829">
    <property type="term" value="C:cytosol"/>
    <property type="evidence" value="ECO:0007669"/>
    <property type="project" value="TreeGrafter"/>
</dbReference>
<evidence type="ECO:0000256" key="1">
    <source>
        <dbReference type="ARBA" id="ARBA00009437"/>
    </source>
</evidence>
<evidence type="ECO:0000256" key="4">
    <source>
        <dbReference type="ARBA" id="ARBA00023163"/>
    </source>
</evidence>
<dbReference type="RefSeq" id="WP_014443631.1">
    <property type="nucleotide sequence ID" value="NC_017093.1"/>
</dbReference>
<dbReference type="HOGENOM" id="CLU_039613_6_0_11"/>
<sequence>MLDLHRLRLLRELAHRGTLTAVAQALSYSPSTVSQQLSQLEAEAGAVLLEHVGRRVRLTPQAHILVACAEQVLEQLEQAQADVAALAAEVAGVVRVAAFQTAALTLLPAAITTLAGRHPRLRVHLIQAEPEQALPALLAREFDLVIAEEYPEQPQPRAAHAESEELLADPIRLVHPRAVHTPRNRSALTLLAGHPWVMEPVGSASRAWAAAVCRTAGFEPEVRYETSDLILQRRLVEAGHAAAFLPDLIWNGRRPTVPTRPLPTTQARRRVVTTVRRGHAGHPIIVALRAALAEAA</sequence>
<evidence type="ECO:0000313" key="6">
    <source>
        <dbReference type="EMBL" id="BAL88737.1"/>
    </source>
</evidence>
<dbReference type="SUPFAM" id="SSF46785">
    <property type="entry name" value="Winged helix' DNA-binding domain"/>
    <property type="match status" value="1"/>
</dbReference>
<dbReference type="PROSITE" id="PS50931">
    <property type="entry name" value="HTH_LYSR"/>
    <property type="match status" value="1"/>
</dbReference>
<dbReference type="AlphaFoldDB" id="I0H6V0"/>
<keyword evidence="7" id="KW-1185">Reference proteome</keyword>
<evidence type="ECO:0000313" key="7">
    <source>
        <dbReference type="Proteomes" id="UP000007882"/>
    </source>
</evidence>
<dbReference type="PATRIC" id="fig|512565.3.peg.3513"/>
<gene>
    <name evidence="6" type="ordered locus">AMIS_35170</name>
</gene>
<dbReference type="STRING" id="512565.AMIS_35170"/>
<dbReference type="InterPro" id="IPR036390">
    <property type="entry name" value="WH_DNA-bd_sf"/>
</dbReference>
<feature type="domain" description="HTH lysR-type" evidence="5">
    <location>
        <begin position="2"/>
        <end position="59"/>
    </location>
</feature>
<keyword evidence="4" id="KW-0804">Transcription</keyword>
<dbReference type="OrthoDB" id="3673085at2"/>
<reference evidence="6 7" key="1">
    <citation type="submission" date="2012-02" db="EMBL/GenBank/DDBJ databases">
        <title>Complete genome sequence of Actinoplanes missouriensis 431 (= NBRC 102363).</title>
        <authorList>
            <person name="Ohnishi Y."/>
            <person name="Ishikawa J."/>
            <person name="Sekine M."/>
            <person name="Hosoyama A."/>
            <person name="Harada T."/>
            <person name="Narita H."/>
            <person name="Hata T."/>
            <person name="Konno Y."/>
            <person name="Tutikane K."/>
            <person name="Fujita N."/>
            <person name="Horinouchi S."/>
            <person name="Hayakawa M."/>
        </authorList>
    </citation>
    <scope>NUCLEOTIDE SEQUENCE [LARGE SCALE GENOMIC DNA]</scope>
    <source>
        <strain evidence="7">ATCC 14538 / DSM 43046 / CBS 188.64 / JCM 3121 / NBRC 102363 / NCIMB 12654 / NRRL B-3342 / UNCC 431</strain>
    </source>
</reference>
<evidence type="ECO:0000256" key="2">
    <source>
        <dbReference type="ARBA" id="ARBA00023015"/>
    </source>
</evidence>
<dbReference type="GO" id="GO:0003700">
    <property type="term" value="F:DNA-binding transcription factor activity"/>
    <property type="evidence" value="ECO:0007669"/>
    <property type="project" value="InterPro"/>
</dbReference>
<dbReference type="eggNOG" id="COG0583">
    <property type="taxonomic scope" value="Bacteria"/>
</dbReference>
<dbReference type="KEGG" id="ams:AMIS_35170"/>
<dbReference type="Pfam" id="PF00126">
    <property type="entry name" value="HTH_1"/>
    <property type="match status" value="1"/>
</dbReference>
<keyword evidence="2" id="KW-0805">Transcription regulation</keyword>
<comment type="similarity">
    <text evidence="1">Belongs to the LysR transcriptional regulatory family.</text>
</comment>
<dbReference type="Pfam" id="PF03466">
    <property type="entry name" value="LysR_substrate"/>
    <property type="match status" value="1"/>
</dbReference>
<keyword evidence="3" id="KW-0238">DNA-binding</keyword>
<accession>I0H6V0</accession>
<dbReference type="GO" id="GO:0003677">
    <property type="term" value="F:DNA binding"/>
    <property type="evidence" value="ECO:0007669"/>
    <property type="project" value="UniProtKB-KW"/>
</dbReference>
<dbReference type="Proteomes" id="UP000007882">
    <property type="component" value="Chromosome"/>
</dbReference>
<dbReference type="InterPro" id="IPR036388">
    <property type="entry name" value="WH-like_DNA-bd_sf"/>
</dbReference>
<proteinExistence type="inferred from homology"/>
<protein>
    <submittedName>
        <fullName evidence="6">Putative LysR-family transcriptional regulator</fullName>
    </submittedName>
</protein>
<evidence type="ECO:0000259" key="5">
    <source>
        <dbReference type="PROSITE" id="PS50931"/>
    </source>
</evidence>
<dbReference type="Gene3D" id="1.10.10.10">
    <property type="entry name" value="Winged helix-like DNA-binding domain superfamily/Winged helix DNA-binding domain"/>
    <property type="match status" value="1"/>
</dbReference>
<dbReference type="InterPro" id="IPR050950">
    <property type="entry name" value="HTH-type_LysR_regulators"/>
</dbReference>
<dbReference type="Gene3D" id="3.40.190.10">
    <property type="entry name" value="Periplasmic binding protein-like II"/>
    <property type="match status" value="2"/>
</dbReference>